<evidence type="ECO:0000313" key="3">
    <source>
        <dbReference type="Proteomes" id="UP000724874"/>
    </source>
</evidence>
<comment type="caution">
    <text evidence="2">The sequence shown here is derived from an EMBL/GenBank/DDBJ whole genome shotgun (WGS) entry which is preliminary data.</text>
</comment>
<feature type="transmembrane region" description="Helical" evidence="1">
    <location>
        <begin position="94"/>
        <end position="117"/>
    </location>
</feature>
<name>A0A9P5NIU6_GYMJU</name>
<keyword evidence="3" id="KW-1185">Reference proteome</keyword>
<accession>A0A9P5NIU6</accession>
<dbReference type="EMBL" id="JADNYJ010000099">
    <property type="protein sequence ID" value="KAF8885905.1"/>
    <property type="molecule type" value="Genomic_DNA"/>
</dbReference>
<keyword evidence="1" id="KW-1133">Transmembrane helix</keyword>
<evidence type="ECO:0000256" key="1">
    <source>
        <dbReference type="SAM" id="Phobius"/>
    </source>
</evidence>
<dbReference type="AlphaFoldDB" id="A0A9P5NIU6"/>
<evidence type="ECO:0008006" key="4">
    <source>
        <dbReference type="Google" id="ProtNLM"/>
    </source>
</evidence>
<protein>
    <recommendedName>
        <fullName evidence="4">Transmembrane protein</fullName>
    </recommendedName>
</protein>
<evidence type="ECO:0000313" key="2">
    <source>
        <dbReference type="EMBL" id="KAF8885905.1"/>
    </source>
</evidence>
<keyword evidence="1" id="KW-0812">Transmembrane</keyword>
<reference evidence="2" key="1">
    <citation type="submission" date="2020-11" db="EMBL/GenBank/DDBJ databases">
        <authorList>
            <consortium name="DOE Joint Genome Institute"/>
            <person name="Ahrendt S."/>
            <person name="Riley R."/>
            <person name="Andreopoulos W."/>
            <person name="LaButti K."/>
            <person name="Pangilinan J."/>
            <person name="Ruiz-duenas F.J."/>
            <person name="Barrasa J.M."/>
            <person name="Sanchez-Garcia M."/>
            <person name="Camarero S."/>
            <person name="Miyauchi S."/>
            <person name="Serrano A."/>
            <person name="Linde D."/>
            <person name="Babiker R."/>
            <person name="Drula E."/>
            <person name="Ayuso-Fernandez I."/>
            <person name="Pacheco R."/>
            <person name="Padilla G."/>
            <person name="Ferreira P."/>
            <person name="Barriuso J."/>
            <person name="Kellner H."/>
            <person name="Castanera R."/>
            <person name="Alfaro M."/>
            <person name="Ramirez L."/>
            <person name="Pisabarro A.G."/>
            <person name="Kuo A."/>
            <person name="Tritt A."/>
            <person name="Lipzen A."/>
            <person name="He G."/>
            <person name="Yan M."/>
            <person name="Ng V."/>
            <person name="Cullen D."/>
            <person name="Martin F."/>
            <person name="Rosso M.-N."/>
            <person name="Henrissat B."/>
            <person name="Hibbett D."/>
            <person name="Martinez A.T."/>
            <person name="Grigoriev I.V."/>
        </authorList>
    </citation>
    <scope>NUCLEOTIDE SEQUENCE</scope>
    <source>
        <strain evidence="2">AH 44721</strain>
    </source>
</reference>
<organism evidence="2 3">
    <name type="scientific">Gymnopilus junonius</name>
    <name type="common">Spectacular rustgill mushroom</name>
    <name type="synonym">Gymnopilus spectabilis subsp. junonius</name>
    <dbReference type="NCBI Taxonomy" id="109634"/>
    <lineage>
        <taxon>Eukaryota</taxon>
        <taxon>Fungi</taxon>
        <taxon>Dikarya</taxon>
        <taxon>Basidiomycota</taxon>
        <taxon>Agaricomycotina</taxon>
        <taxon>Agaricomycetes</taxon>
        <taxon>Agaricomycetidae</taxon>
        <taxon>Agaricales</taxon>
        <taxon>Agaricineae</taxon>
        <taxon>Hymenogastraceae</taxon>
        <taxon>Gymnopilus</taxon>
    </lineage>
</organism>
<sequence length="165" mass="18555">MLPARCLSFQRRRHSLFTIQLLSVDCRQWPQHSIRYFLSFSFPIPFPQAAEPAQVSEYLHHVGVSYGRELLRADHSVKLSIQTEHRTLTSECQRFFLCACACAFAALVSLVVIGGVAKKVVPTLRRMGCAETMPVPFLEPKNMGYGVAQCVPCFSAQGLIWRASH</sequence>
<dbReference type="Proteomes" id="UP000724874">
    <property type="component" value="Unassembled WGS sequence"/>
</dbReference>
<proteinExistence type="predicted"/>
<gene>
    <name evidence="2" type="ORF">CPB84DRAFT_1556448</name>
</gene>
<keyword evidence="1" id="KW-0472">Membrane</keyword>